<accession>F9FF73</accession>
<organism evidence="2">
    <name type="scientific">Fusarium oxysporum (strain Fo5176)</name>
    <name type="common">Fusarium vascular wilt</name>
    <dbReference type="NCBI Taxonomy" id="660025"/>
    <lineage>
        <taxon>Eukaryota</taxon>
        <taxon>Fungi</taxon>
        <taxon>Dikarya</taxon>
        <taxon>Ascomycota</taxon>
        <taxon>Pezizomycotina</taxon>
        <taxon>Sordariomycetes</taxon>
        <taxon>Hypocreomycetidae</taxon>
        <taxon>Hypocreales</taxon>
        <taxon>Nectriaceae</taxon>
        <taxon>Fusarium</taxon>
        <taxon>Fusarium oxysporum species complex</taxon>
    </lineage>
</organism>
<feature type="region of interest" description="Disordered" evidence="1">
    <location>
        <begin position="653"/>
        <end position="716"/>
    </location>
</feature>
<gene>
    <name evidence="2" type="ORF">FOXB_05052</name>
</gene>
<protein>
    <submittedName>
        <fullName evidence="2">Uncharacterized protein</fullName>
    </submittedName>
</protein>
<feature type="compositionally biased region" description="Basic residues" evidence="1">
    <location>
        <begin position="502"/>
        <end position="511"/>
    </location>
</feature>
<name>F9FF73_FUSOF</name>
<dbReference type="AlphaFoldDB" id="F9FF73"/>
<sequence>MWDYKEDLKAVSRLPTSLEDSCTEFSLLLRTHSHFVCTITYTLRCRCCKSLKDFILARVVIAFDLPIRRNQNSRINLSILTTLHMDDLSVHGGISHEVNGTTSYYRGRLYVDVYAVQQALQGWDNVAIRPAGCQRVDPDRKSSSFKQRDKSSPKTEHSIVKSAENTVPQLTVVNGPKTLETGRGSRDNNASSLSLFPLILFFLAFTPPKSAKPSDQLPVMDTEPDAAAGTSKRRSSTHQEITVRGAPIILSSPTPSQPAQKRARHTQPTPIARLDLLRTTGRSQRATDIHTGLDASIHAHANTATDSLIQVLGEQDRRLNATRTVLKLVASSLDNITATCDHDLKGHAEKIITLFTSFLKTTILEPNNSPDALSPGPDGKTWAQTAQPTYAKQPTQTIHEPPRKQAQHGTVKKTEDLRIFARIPDEHRDGIKAYTNFALRHTICKQLSMPIADIPDPQNSKHRKPGIHMLSHTAQNRSPIIQEETRLPRTLIIEEIYAQTKTKPKSARPSRHIPDPTTNPEQDTQTWIISFLQPVRPFRLFGTSSLARTIEKKCMPTRHNPGCQGYHTNRFCGRNPRCGHCGEIATEDKPHAEPCNKPAKCANCYGPAPADHESCPAKPIRKNGRLQRPTKKELSAIRRLGRKQYQAKNLNRTTESGENTNNVIINDEDAYSDHSDTTIPDLPAEKTGEAEDATDRDMDTGPSEVEPLAQETRHRWASRARKPITYTNDPYAFLGNDEEA</sequence>
<dbReference type="EMBL" id="AFQF01001597">
    <property type="protein sequence ID" value="EGU84434.1"/>
    <property type="molecule type" value="Genomic_DNA"/>
</dbReference>
<proteinExistence type="predicted"/>
<feature type="region of interest" description="Disordered" evidence="1">
    <location>
        <begin position="134"/>
        <end position="162"/>
    </location>
</feature>
<feature type="compositionally biased region" description="Polar residues" evidence="1">
    <location>
        <begin position="653"/>
        <end position="664"/>
    </location>
</feature>
<comment type="caution">
    <text evidence="2">The sequence shown here is derived from an EMBL/GenBank/DDBJ whole genome shotgun (WGS) entry which is preliminary data.</text>
</comment>
<feature type="region of interest" description="Disordered" evidence="1">
    <location>
        <begin position="500"/>
        <end position="522"/>
    </location>
</feature>
<feature type="region of interest" description="Disordered" evidence="1">
    <location>
        <begin position="392"/>
        <end position="412"/>
    </location>
</feature>
<dbReference type="OrthoDB" id="5086749at2759"/>
<dbReference type="STRING" id="660025.F9FF73"/>
<evidence type="ECO:0000313" key="2">
    <source>
        <dbReference type="EMBL" id="EGU84434.1"/>
    </source>
</evidence>
<evidence type="ECO:0000256" key="1">
    <source>
        <dbReference type="SAM" id="MobiDB-lite"/>
    </source>
</evidence>
<reference evidence="2" key="1">
    <citation type="journal article" date="2012" name="Mol. Plant Microbe Interact.">
        <title>A highly conserved effector in Fusarium oxysporum is required for full virulence on Arabidopsis.</title>
        <authorList>
            <person name="Thatcher L.F."/>
            <person name="Gardiner D.M."/>
            <person name="Kazan K."/>
            <person name="Manners J."/>
        </authorList>
    </citation>
    <scope>NUCLEOTIDE SEQUENCE [LARGE SCALE GENOMIC DNA]</scope>
    <source>
        <strain evidence="2">Fo5176</strain>
    </source>
</reference>
<feature type="region of interest" description="Disordered" evidence="1">
    <location>
        <begin position="211"/>
        <end position="273"/>
    </location>
</feature>
<feature type="compositionally biased region" description="Basic and acidic residues" evidence="1">
    <location>
        <begin position="136"/>
        <end position="159"/>
    </location>
</feature>
<feature type="compositionally biased region" description="Basic and acidic residues" evidence="1">
    <location>
        <begin position="683"/>
        <end position="699"/>
    </location>
</feature>